<sequence>MKYYPTELEKWVERLYINMAVHSANDIDEYIICNHLNIHFFKRPLPSFCYETSRFKSITVDIRLSPKKQREVFFHELAHLLRHAGWQLKGMPPAFRQLQEWDAKRFVEYAALPYHMIKSIDFTQHNLIPSMVNTFKVTPELCERRLTRIYEKSEVYCY</sequence>
<accession>A0A1H3V226</accession>
<dbReference type="Proteomes" id="UP000198935">
    <property type="component" value="Unassembled WGS sequence"/>
</dbReference>
<evidence type="ECO:0000313" key="3">
    <source>
        <dbReference type="Proteomes" id="UP000198935"/>
    </source>
</evidence>
<evidence type="ECO:0000313" key="2">
    <source>
        <dbReference type="EMBL" id="SDZ68760.1"/>
    </source>
</evidence>
<dbReference type="InterPro" id="IPR010359">
    <property type="entry name" value="IrrE_HExxH"/>
</dbReference>
<name>A0A1H3V226_9BACI</name>
<gene>
    <name evidence="2" type="ORF">SAMN05421736_1393</name>
</gene>
<keyword evidence="3" id="KW-1185">Reference proteome</keyword>
<dbReference type="Pfam" id="PF06114">
    <property type="entry name" value="Peptidase_M78"/>
    <property type="match status" value="1"/>
</dbReference>
<feature type="domain" description="IrrE N-terminal-like" evidence="1">
    <location>
        <begin position="33"/>
        <end position="147"/>
    </location>
</feature>
<organism evidence="2 3">
    <name type="scientific">Evansella caseinilytica</name>
    <dbReference type="NCBI Taxonomy" id="1503961"/>
    <lineage>
        <taxon>Bacteria</taxon>
        <taxon>Bacillati</taxon>
        <taxon>Bacillota</taxon>
        <taxon>Bacilli</taxon>
        <taxon>Bacillales</taxon>
        <taxon>Bacillaceae</taxon>
        <taxon>Evansella</taxon>
    </lineage>
</organism>
<protein>
    <recommendedName>
        <fullName evidence="1">IrrE N-terminal-like domain-containing protein</fullName>
    </recommendedName>
</protein>
<reference evidence="3" key="1">
    <citation type="submission" date="2016-10" db="EMBL/GenBank/DDBJ databases">
        <authorList>
            <person name="Varghese N."/>
            <person name="Submissions S."/>
        </authorList>
    </citation>
    <scope>NUCLEOTIDE SEQUENCE [LARGE SCALE GENOMIC DNA]</scope>
    <source>
        <strain evidence="3">SP</strain>
    </source>
</reference>
<dbReference type="AlphaFoldDB" id="A0A1H3V226"/>
<proteinExistence type="predicted"/>
<evidence type="ECO:0000259" key="1">
    <source>
        <dbReference type="Pfam" id="PF06114"/>
    </source>
</evidence>
<dbReference type="EMBL" id="FNPI01000039">
    <property type="protein sequence ID" value="SDZ68760.1"/>
    <property type="molecule type" value="Genomic_DNA"/>
</dbReference>